<evidence type="ECO:0000256" key="1">
    <source>
        <dbReference type="SAM" id="MobiDB-lite"/>
    </source>
</evidence>
<dbReference type="EMBL" id="CP061799">
    <property type="protein sequence ID" value="QTA78802.1"/>
    <property type="molecule type" value="Genomic_DNA"/>
</dbReference>
<accession>A0A975B4U6</accession>
<sequence>MVNKEWILSTAAPVLRNNRKHEKSKILLNRMPSTAQAETQSKNRPA</sequence>
<evidence type="ECO:0000313" key="2">
    <source>
        <dbReference type="EMBL" id="QTA78802.1"/>
    </source>
</evidence>
<name>A0A975B4U6_9BACT</name>
<keyword evidence="3" id="KW-1185">Reference proteome</keyword>
<feature type="compositionally biased region" description="Polar residues" evidence="1">
    <location>
        <begin position="31"/>
        <end position="46"/>
    </location>
</feature>
<feature type="region of interest" description="Disordered" evidence="1">
    <location>
        <begin position="20"/>
        <end position="46"/>
    </location>
</feature>
<evidence type="ECO:0000313" key="3">
    <source>
        <dbReference type="Proteomes" id="UP000663720"/>
    </source>
</evidence>
<dbReference type="Proteomes" id="UP000663720">
    <property type="component" value="Chromosome"/>
</dbReference>
<dbReference type="AlphaFoldDB" id="A0A975B4U6"/>
<protein>
    <submittedName>
        <fullName evidence="2">Uncharacterized protein</fullName>
    </submittedName>
</protein>
<dbReference type="KEGG" id="dli:dnl_10410"/>
<organism evidence="2 3">
    <name type="scientific">Desulfonema limicola</name>
    <dbReference type="NCBI Taxonomy" id="45656"/>
    <lineage>
        <taxon>Bacteria</taxon>
        <taxon>Pseudomonadati</taxon>
        <taxon>Thermodesulfobacteriota</taxon>
        <taxon>Desulfobacteria</taxon>
        <taxon>Desulfobacterales</taxon>
        <taxon>Desulfococcaceae</taxon>
        <taxon>Desulfonema</taxon>
    </lineage>
</organism>
<reference evidence="2" key="1">
    <citation type="journal article" date="2021" name="Microb. Physiol.">
        <title>Proteogenomic Insights into the Physiology of Marine, Sulfate-Reducing, Filamentous Desulfonema limicola and Desulfonema magnum.</title>
        <authorList>
            <person name="Schnaars V."/>
            <person name="Wohlbrand L."/>
            <person name="Scheve S."/>
            <person name="Hinrichs C."/>
            <person name="Reinhardt R."/>
            <person name="Rabus R."/>
        </authorList>
    </citation>
    <scope>NUCLEOTIDE SEQUENCE</scope>
    <source>
        <strain evidence="2">5ac10</strain>
    </source>
</reference>
<gene>
    <name evidence="2" type="ORF">dnl_10410</name>
</gene>
<proteinExistence type="predicted"/>